<protein>
    <submittedName>
        <fullName evidence="4">Uncharacterized protein</fullName>
    </submittedName>
</protein>
<evidence type="ECO:0000256" key="1">
    <source>
        <dbReference type="SAM" id="MobiDB-lite"/>
    </source>
</evidence>
<feature type="chain" id="PRO_5012905758" evidence="3">
    <location>
        <begin position="22"/>
        <end position="393"/>
    </location>
</feature>
<dbReference type="OMA" id="TTCYLSQ"/>
<dbReference type="Proteomes" id="UP000184267">
    <property type="component" value="Unassembled WGS sequence"/>
</dbReference>
<keyword evidence="2" id="KW-1133">Transmembrane helix</keyword>
<evidence type="ECO:0000313" key="4">
    <source>
        <dbReference type="EMBL" id="OJT01743.1"/>
    </source>
</evidence>
<organism evidence="4 5">
    <name type="scientific">Trametes pubescens</name>
    <name type="common">White-rot fungus</name>
    <dbReference type="NCBI Taxonomy" id="154538"/>
    <lineage>
        <taxon>Eukaryota</taxon>
        <taxon>Fungi</taxon>
        <taxon>Dikarya</taxon>
        <taxon>Basidiomycota</taxon>
        <taxon>Agaricomycotina</taxon>
        <taxon>Agaricomycetes</taxon>
        <taxon>Polyporales</taxon>
        <taxon>Polyporaceae</taxon>
        <taxon>Trametes</taxon>
    </lineage>
</organism>
<proteinExistence type="predicted"/>
<accession>A0A1M2V2C7</accession>
<name>A0A1M2V2C7_TRAPU</name>
<evidence type="ECO:0000256" key="2">
    <source>
        <dbReference type="SAM" id="Phobius"/>
    </source>
</evidence>
<gene>
    <name evidence="4" type="ORF">TRAPUB_7799</name>
</gene>
<feature type="signal peptide" evidence="3">
    <location>
        <begin position="1"/>
        <end position="21"/>
    </location>
</feature>
<sequence length="393" mass="40214">MFSLPTLVSLLLLAVPNAVLATPCVSFDADFNLLAFGFDGKDWNAGQQDSWTSGSATDITASGRPPFDGNSTTCYLAQFFNAVYFINADKANPSNVHIYDAGAKSWSTQSVNAGTFDVFDFDTILDHDTNVFYAVSHNEVFFLDMGNLKTANATALNWNDALAAPFPADYKPIMGLAQNHVHFLNVPDIPAGSADIFVIHFSLFQPAPQAYPLSDGSAIPNTHGLTASFFQSEGVQQEFAFIPDDGSLTYVINVETNTTKTIAGPTTKDANAQYAASITALVQLDSTGALSFIPYKQGDDSANGAATWSAISKVAAVAPPASSGASGSSASAGASGTASGSASKATGSAGSKSGTATGAAAATGTDGANGALTNAVSFGAVAGAVMALFAALQ</sequence>
<feature type="region of interest" description="Disordered" evidence="1">
    <location>
        <begin position="326"/>
        <end position="360"/>
    </location>
</feature>
<dbReference type="OrthoDB" id="3356102at2759"/>
<dbReference type="AlphaFoldDB" id="A0A1M2V2C7"/>
<keyword evidence="2" id="KW-0472">Membrane</keyword>
<evidence type="ECO:0000313" key="5">
    <source>
        <dbReference type="Proteomes" id="UP000184267"/>
    </source>
</evidence>
<feature type="transmembrane region" description="Helical" evidence="2">
    <location>
        <begin position="371"/>
        <end position="392"/>
    </location>
</feature>
<keyword evidence="5" id="KW-1185">Reference proteome</keyword>
<evidence type="ECO:0000256" key="3">
    <source>
        <dbReference type="SAM" id="SignalP"/>
    </source>
</evidence>
<keyword evidence="2" id="KW-0812">Transmembrane</keyword>
<comment type="caution">
    <text evidence="4">The sequence shown here is derived from an EMBL/GenBank/DDBJ whole genome shotgun (WGS) entry which is preliminary data.</text>
</comment>
<reference evidence="4 5" key="1">
    <citation type="submission" date="2016-10" db="EMBL/GenBank/DDBJ databases">
        <title>Genome sequence of the basidiomycete white-rot fungus Trametes pubescens.</title>
        <authorList>
            <person name="Makela M.R."/>
            <person name="Granchi Z."/>
            <person name="Peng M."/>
            <person name="De Vries R.P."/>
            <person name="Grigoriev I."/>
            <person name="Riley R."/>
            <person name="Hilden K."/>
        </authorList>
    </citation>
    <scope>NUCLEOTIDE SEQUENCE [LARGE SCALE GENOMIC DNA]</scope>
    <source>
        <strain evidence="4 5">FBCC735</strain>
    </source>
</reference>
<dbReference type="STRING" id="154538.A0A1M2V2C7"/>
<dbReference type="EMBL" id="MNAD01001723">
    <property type="protein sequence ID" value="OJT01743.1"/>
    <property type="molecule type" value="Genomic_DNA"/>
</dbReference>
<keyword evidence="3" id="KW-0732">Signal</keyword>